<gene>
    <name evidence="1" type="ORF">Raf01_00520</name>
</gene>
<evidence type="ECO:0000313" key="2">
    <source>
        <dbReference type="Proteomes" id="UP000642748"/>
    </source>
</evidence>
<dbReference type="EMBL" id="BONZ01000001">
    <property type="protein sequence ID" value="GIH11880.1"/>
    <property type="molecule type" value="Genomic_DNA"/>
</dbReference>
<comment type="caution">
    <text evidence="1">The sequence shown here is derived from an EMBL/GenBank/DDBJ whole genome shotgun (WGS) entry which is preliminary data.</text>
</comment>
<organism evidence="1 2">
    <name type="scientific">Rugosimonospora africana</name>
    <dbReference type="NCBI Taxonomy" id="556532"/>
    <lineage>
        <taxon>Bacteria</taxon>
        <taxon>Bacillati</taxon>
        <taxon>Actinomycetota</taxon>
        <taxon>Actinomycetes</taxon>
        <taxon>Micromonosporales</taxon>
        <taxon>Micromonosporaceae</taxon>
        <taxon>Rugosimonospora</taxon>
    </lineage>
</organism>
<evidence type="ECO:0000313" key="1">
    <source>
        <dbReference type="EMBL" id="GIH11880.1"/>
    </source>
</evidence>
<sequence length="137" mass="15018">MDRASFVWELRLWLILSAARRRRVVHHVELAEELAPLVDLPPARVEDLLHDALAEIERYESAAGRPMLTSLVVSSISGVVTDGYVACARSLGHQVDDSPEGRVAFWESQCQQVYACWAAPDGPAVTDEPDVAAAPAR</sequence>
<dbReference type="RefSeq" id="WP_203915611.1">
    <property type="nucleotide sequence ID" value="NZ_BONZ01000001.1"/>
</dbReference>
<protein>
    <submittedName>
        <fullName evidence="1">Uncharacterized protein</fullName>
    </submittedName>
</protein>
<dbReference type="Proteomes" id="UP000642748">
    <property type="component" value="Unassembled WGS sequence"/>
</dbReference>
<keyword evidence="2" id="KW-1185">Reference proteome</keyword>
<accession>A0A8J3QJ58</accession>
<reference evidence="1" key="1">
    <citation type="submission" date="2021-01" db="EMBL/GenBank/DDBJ databases">
        <title>Whole genome shotgun sequence of Rugosimonospora africana NBRC 104875.</title>
        <authorList>
            <person name="Komaki H."/>
            <person name="Tamura T."/>
        </authorList>
    </citation>
    <scope>NUCLEOTIDE SEQUENCE</scope>
    <source>
        <strain evidence="1">NBRC 104875</strain>
    </source>
</reference>
<proteinExistence type="predicted"/>
<name>A0A8J3QJ58_9ACTN</name>
<dbReference type="AlphaFoldDB" id="A0A8J3QJ58"/>